<gene>
    <name evidence="2" type="ORF">Pla52o_33110</name>
</gene>
<accession>A0A5C6CE06</accession>
<proteinExistence type="predicted"/>
<name>A0A5C6CE06_9BACT</name>
<protein>
    <submittedName>
        <fullName evidence="2">Uncharacterized protein</fullName>
    </submittedName>
</protein>
<dbReference type="AlphaFoldDB" id="A0A5C6CE06"/>
<dbReference type="Proteomes" id="UP000316304">
    <property type="component" value="Unassembled WGS sequence"/>
</dbReference>
<evidence type="ECO:0000313" key="2">
    <source>
        <dbReference type="EMBL" id="TWU22255.1"/>
    </source>
</evidence>
<organism evidence="2 3">
    <name type="scientific">Novipirellula galeiformis</name>
    <dbReference type="NCBI Taxonomy" id="2528004"/>
    <lineage>
        <taxon>Bacteria</taxon>
        <taxon>Pseudomonadati</taxon>
        <taxon>Planctomycetota</taxon>
        <taxon>Planctomycetia</taxon>
        <taxon>Pirellulales</taxon>
        <taxon>Pirellulaceae</taxon>
        <taxon>Novipirellula</taxon>
    </lineage>
</organism>
<evidence type="ECO:0000313" key="3">
    <source>
        <dbReference type="Proteomes" id="UP000316304"/>
    </source>
</evidence>
<keyword evidence="3" id="KW-1185">Reference proteome</keyword>
<sequence>MHDDGRHWRIHHASIDSLLSTTFSLPPCLYRLLSTAQKHKPSQRSSLPPPLGSLASAITHAINRDTQQAPPRMATSGGRADRKTRWCNRDPMRQAVYSIPSTRPEHTPKAHHRRLPASSSPHRVHRDENDVSRPSGGSSNRHPQTYTLPYRLKLSMLWDSVSATSHLPQPGNLCPPSTLRGLYERDQPTSN</sequence>
<feature type="compositionally biased region" description="Basic and acidic residues" evidence="1">
    <location>
        <begin position="79"/>
        <end position="92"/>
    </location>
</feature>
<dbReference type="EMBL" id="SJPT01000005">
    <property type="protein sequence ID" value="TWU22255.1"/>
    <property type="molecule type" value="Genomic_DNA"/>
</dbReference>
<evidence type="ECO:0000256" key="1">
    <source>
        <dbReference type="SAM" id="MobiDB-lite"/>
    </source>
</evidence>
<feature type="region of interest" description="Disordered" evidence="1">
    <location>
        <begin position="164"/>
        <end position="191"/>
    </location>
</feature>
<reference evidence="2 3" key="1">
    <citation type="submission" date="2019-02" db="EMBL/GenBank/DDBJ databases">
        <title>Deep-cultivation of Planctomycetes and their phenomic and genomic characterization uncovers novel biology.</title>
        <authorList>
            <person name="Wiegand S."/>
            <person name="Jogler M."/>
            <person name="Boedeker C."/>
            <person name="Pinto D."/>
            <person name="Vollmers J."/>
            <person name="Rivas-Marin E."/>
            <person name="Kohn T."/>
            <person name="Peeters S.H."/>
            <person name="Heuer A."/>
            <person name="Rast P."/>
            <person name="Oberbeckmann S."/>
            <person name="Bunk B."/>
            <person name="Jeske O."/>
            <person name="Meyerdierks A."/>
            <person name="Storesund J.E."/>
            <person name="Kallscheuer N."/>
            <person name="Luecker S."/>
            <person name="Lage O.M."/>
            <person name="Pohl T."/>
            <person name="Merkel B.J."/>
            <person name="Hornburger P."/>
            <person name="Mueller R.-W."/>
            <person name="Bruemmer F."/>
            <person name="Labrenz M."/>
            <person name="Spormann A.M."/>
            <person name="Op Den Camp H."/>
            <person name="Overmann J."/>
            <person name="Amann R."/>
            <person name="Jetten M.S.M."/>
            <person name="Mascher T."/>
            <person name="Medema M.H."/>
            <person name="Devos D.P."/>
            <person name="Kaster A.-K."/>
            <person name="Ovreas L."/>
            <person name="Rohde M."/>
            <person name="Galperin M.Y."/>
            <person name="Jogler C."/>
        </authorList>
    </citation>
    <scope>NUCLEOTIDE SEQUENCE [LARGE SCALE GENOMIC DNA]</scope>
    <source>
        <strain evidence="2 3">Pla52o</strain>
    </source>
</reference>
<comment type="caution">
    <text evidence="2">The sequence shown here is derived from an EMBL/GenBank/DDBJ whole genome shotgun (WGS) entry which is preliminary data.</text>
</comment>
<feature type="region of interest" description="Disordered" evidence="1">
    <location>
        <begin position="63"/>
        <end position="145"/>
    </location>
</feature>
<feature type="compositionally biased region" description="Polar residues" evidence="1">
    <location>
        <begin position="135"/>
        <end position="145"/>
    </location>
</feature>
<feature type="compositionally biased region" description="Basic and acidic residues" evidence="1">
    <location>
        <begin position="182"/>
        <end position="191"/>
    </location>
</feature>